<evidence type="ECO:0000256" key="4">
    <source>
        <dbReference type="ARBA" id="ARBA00022741"/>
    </source>
</evidence>
<dbReference type="InterPro" id="IPR050763">
    <property type="entry name" value="ABC_transporter_ATP-binding"/>
</dbReference>
<keyword evidence="3" id="KW-1003">Cell membrane</keyword>
<dbReference type="Pfam" id="PF00005">
    <property type="entry name" value="ABC_tran"/>
    <property type="match status" value="1"/>
</dbReference>
<reference evidence="10 13" key="2">
    <citation type="submission" date="2018-10" db="EMBL/GenBank/DDBJ databases">
        <title>Escaping from acidified nitrite in gastric host defense: Transcriptomic basis for resistance to free nitrous acid in Enterococcus faecalis.</title>
        <authorList>
            <person name="Yu Z."/>
            <person name="Shi D."/>
            <person name="Liu W."/>
            <person name="Meng F."/>
        </authorList>
    </citation>
    <scope>NUCLEOTIDE SEQUENCE [LARGE SCALE GENOMIC DNA]</scope>
    <source>
        <strain evidence="10 13">JE1</strain>
    </source>
</reference>
<dbReference type="EMBL" id="CP033041">
    <property type="protein sequence ID" value="AYM72280.1"/>
    <property type="molecule type" value="Genomic_DNA"/>
</dbReference>
<dbReference type="InterPro" id="IPR027417">
    <property type="entry name" value="P-loop_NTPase"/>
</dbReference>
<name>A0A2D0C8N3_ENTFC</name>
<accession>A0A2D0C8N3</accession>
<proteinExistence type="inferred from homology"/>
<dbReference type="PANTHER" id="PTHR42711:SF5">
    <property type="entry name" value="ABC TRANSPORTER ATP-BINDING PROTEIN NATA"/>
    <property type="match status" value="1"/>
</dbReference>
<evidence type="ECO:0000256" key="6">
    <source>
        <dbReference type="ARBA" id="ARBA00022967"/>
    </source>
</evidence>
<keyword evidence="5 11" id="KW-0067">ATP-binding</keyword>
<dbReference type="InterPro" id="IPR017871">
    <property type="entry name" value="ABC_transporter-like_CS"/>
</dbReference>
<dbReference type="InterPro" id="IPR003439">
    <property type="entry name" value="ABC_transporter-like_ATP-bd"/>
</dbReference>
<dbReference type="EMBL" id="PCGC01000088">
    <property type="protein sequence ID" value="PHL20445.1"/>
    <property type="molecule type" value="Genomic_DNA"/>
</dbReference>
<dbReference type="InterPro" id="IPR005894">
    <property type="entry name" value="DrrA"/>
</dbReference>
<evidence type="ECO:0000256" key="7">
    <source>
        <dbReference type="ARBA" id="ARBA00023136"/>
    </source>
</evidence>
<dbReference type="GO" id="GO:0005524">
    <property type="term" value="F:ATP binding"/>
    <property type="evidence" value="ECO:0007669"/>
    <property type="project" value="UniProtKB-KW"/>
</dbReference>
<evidence type="ECO:0000256" key="2">
    <source>
        <dbReference type="ARBA" id="ARBA00022448"/>
    </source>
</evidence>
<comment type="similarity">
    <text evidence="8">Belongs to the ABC transporter superfamily. Drug exporter-1 (DrugE1) (TC 3.A.1.105) family.</text>
</comment>
<keyword evidence="2" id="KW-0813">Transport</keyword>
<dbReference type="InterPro" id="IPR025302">
    <property type="entry name" value="DrrA1/2-like_C"/>
</dbReference>
<evidence type="ECO:0000256" key="5">
    <source>
        <dbReference type="ARBA" id="ARBA00022840"/>
    </source>
</evidence>
<dbReference type="GO" id="GO:0043215">
    <property type="term" value="P:daunorubicin transport"/>
    <property type="evidence" value="ECO:0007669"/>
    <property type="project" value="InterPro"/>
</dbReference>
<dbReference type="Proteomes" id="UP000275747">
    <property type="component" value="Chromosome"/>
</dbReference>
<evidence type="ECO:0000313" key="10">
    <source>
        <dbReference type="EMBL" id="AYM72280.1"/>
    </source>
</evidence>
<evidence type="ECO:0000313" key="11">
    <source>
        <dbReference type="EMBL" id="PHL20445.1"/>
    </source>
</evidence>
<keyword evidence="7" id="KW-0472">Membrane</keyword>
<dbReference type="GO" id="GO:1900753">
    <property type="term" value="P:doxorubicin transport"/>
    <property type="evidence" value="ECO:0007669"/>
    <property type="project" value="InterPro"/>
</dbReference>
<dbReference type="PROSITE" id="PS50893">
    <property type="entry name" value="ABC_TRANSPORTER_2"/>
    <property type="match status" value="1"/>
</dbReference>
<evidence type="ECO:0000256" key="1">
    <source>
        <dbReference type="ARBA" id="ARBA00004413"/>
    </source>
</evidence>
<sequence length="308" mass="34288">MEKMITVTDLYKSFSGKKVIDGVSFTVDEGSIFALLGTNGAGKTTIVKMLATLLTPDKGQIRIAHFDVAKQGTQVRERISLTGQFTAVDDVLTGRENLVLIGKLRHLKDHKQQIDEFLHTFDLHEAADRPVHTYSGGMRRKLDLAMSLLGNPTVLFLDEPTTGLDPQARASLWETIRNLRKAGVTVFLTTQYLEEADQLADQIAILDQGKIALQGSVAEVKKYLPQGTIELIFAEEETFQAAYRLVGGEKNEALLSLSIPTDNDVQKVTEILTLLQQNKIEVLEFAQKQPTLDDVFFSIINQTKEEEK</sequence>
<gene>
    <name evidence="11" type="ORF">CQR37_14320</name>
    <name evidence="10" type="ORF">D9Z05_02955</name>
</gene>
<organism evidence="11 12">
    <name type="scientific">Enterococcus faecium</name>
    <name type="common">Streptococcus faecium</name>
    <dbReference type="NCBI Taxonomy" id="1352"/>
    <lineage>
        <taxon>Bacteria</taxon>
        <taxon>Bacillati</taxon>
        <taxon>Bacillota</taxon>
        <taxon>Bacilli</taxon>
        <taxon>Lactobacillales</taxon>
        <taxon>Enterococcaceae</taxon>
        <taxon>Enterococcus</taxon>
    </lineage>
</organism>
<dbReference type="AlphaFoldDB" id="A0A2D0C8N3"/>
<dbReference type="Pfam" id="PF13732">
    <property type="entry name" value="DrrA1-3_C"/>
    <property type="match status" value="1"/>
</dbReference>
<keyword evidence="6" id="KW-1278">Translocase</keyword>
<dbReference type="GO" id="GO:0005886">
    <property type="term" value="C:plasma membrane"/>
    <property type="evidence" value="ECO:0007669"/>
    <property type="project" value="UniProtKB-SubCell"/>
</dbReference>
<dbReference type="SUPFAM" id="SSF52540">
    <property type="entry name" value="P-loop containing nucleoside triphosphate hydrolases"/>
    <property type="match status" value="1"/>
</dbReference>
<dbReference type="RefSeq" id="WP_002373738.1">
    <property type="nucleotide sequence ID" value="NZ_CABGQB010000001.1"/>
</dbReference>
<dbReference type="PROSITE" id="PS00211">
    <property type="entry name" value="ABC_TRANSPORTER_1"/>
    <property type="match status" value="1"/>
</dbReference>
<dbReference type="Gene3D" id="3.40.50.300">
    <property type="entry name" value="P-loop containing nucleotide triphosphate hydrolases"/>
    <property type="match status" value="1"/>
</dbReference>
<dbReference type="SMART" id="SM00382">
    <property type="entry name" value="AAA"/>
    <property type="match status" value="1"/>
</dbReference>
<reference evidence="11 12" key="1">
    <citation type="submission" date="2017-10" db="EMBL/GenBank/DDBJ databases">
        <title>Draft genomes of the Enterococcus faecium isolated from human feces before and after Helicobacter pylori eradication therapy.</title>
        <authorList>
            <person name="Prianichniikov N.A."/>
            <person name="Glushchenko O.E."/>
            <person name="Malakhova M.V."/>
        </authorList>
    </citation>
    <scope>NUCLEOTIDE SEQUENCE [LARGE SCALE GENOMIC DNA]</scope>
    <source>
        <strain evidence="11 12">Hp_5-7</strain>
    </source>
</reference>
<feature type="domain" description="ABC transporter" evidence="9">
    <location>
        <begin position="5"/>
        <end position="233"/>
    </location>
</feature>
<dbReference type="FunFam" id="3.40.50.300:FF:000589">
    <property type="entry name" value="ABC transporter, ATP-binding subunit"/>
    <property type="match status" value="1"/>
</dbReference>
<dbReference type="NCBIfam" id="TIGR01188">
    <property type="entry name" value="drrA"/>
    <property type="match status" value="1"/>
</dbReference>
<comment type="subcellular location">
    <subcellularLocation>
        <location evidence="1">Cell membrane</location>
        <topology evidence="1">Peripheral membrane protein</topology>
        <orientation evidence="1">Cytoplasmic side</orientation>
    </subcellularLocation>
</comment>
<protein>
    <submittedName>
        <fullName evidence="11">Daunorubicin resistance protein DrrA family ABC transporter ATP-binding protein</fullName>
    </submittedName>
</protein>
<evidence type="ECO:0000256" key="3">
    <source>
        <dbReference type="ARBA" id="ARBA00022475"/>
    </source>
</evidence>
<evidence type="ECO:0000259" key="9">
    <source>
        <dbReference type="PROSITE" id="PS50893"/>
    </source>
</evidence>
<dbReference type="PANTHER" id="PTHR42711">
    <property type="entry name" value="ABC TRANSPORTER ATP-BINDING PROTEIN"/>
    <property type="match status" value="1"/>
</dbReference>
<keyword evidence="4" id="KW-0547">Nucleotide-binding</keyword>
<evidence type="ECO:0000313" key="12">
    <source>
        <dbReference type="Proteomes" id="UP000224303"/>
    </source>
</evidence>
<dbReference type="Proteomes" id="UP000224303">
    <property type="component" value="Unassembled WGS sequence"/>
</dbReference>
<evidence type="ECO:0000256" key="8">
    <source>
        <dbReference type="ARBA" id="ARBA00049985"/>
    </source>
</evidence>
<dbReference type="InterPro" id="IPR003593">
    <property type="entry name" value="AAA+_ATPase"/>
</dbReference>
<evidence type="ECO:0000313" key="13">
    <source>
        <dbReference type="Proteomes" id="UP000275747"/>
    </source>
</evidence>
<dbReference type="GO" id="GO:0016887">
    <property type="term" value="F:ATP hydrolysis activity"/>
    <property type="evidence" value="ECO:0007669"/>
    <property type="project" value="InterPro"/>
</dbReference>